<dbReference type="InterPro" id="IPR015421">
    <property type="entry name" value="PyrdxlP-dep_Trfase_major"/>
</dbReference>
<evidence type="ECO:0000256" key="2">
    <source>
        <dbReference type="RuleBase" id="RU004508"/>
    </source>
</evidence>
<dbReference type="NCBIfam" id="NF008687">
    <property type="entry name" value="PRK11706.1"/>
    <property type="match status" value="1"/>
</dbReference>
<dbReference type="CDD" id="cd00616">
    <property type="entry name" value="AHBA_syn"/>
    <property type="match status" value="1"/>
</dbReference>
<dbReference type="GO" id="GO:0019180">
    <property type="term" value="F:dTDP-4-amino-4,6-dideoxygalactose transaminase activity"/>
    <property type="evidence" value="ECO:0007669"/>
    <property type="project" value="UniProtKB-EC"/>
</dbReference>
<sequence>MSSTSTPTSSARPSCPRPVPFQRTTASVSGAAAVAAAIAAGELKARGPATRRCEELLARALGAGAVLMVQSCTAALELAMRLLDLGPGDEVVMPSFGFASSANAVVLRGGVPVFVDIDPATGNVDPDAVEAAVTTRTRAIVPVHYAGVGADMDRLRAIAKPRGIALVEDAAQGIGATYRGRALGSIGSLGALSFDATKNLTSGSGGALVVNDRALVARAEALRDYGTDRARFTRGEVTRYRWIDAGSNFALNELAAAYLAPQLEELDAITAARRLVWDRFHAALGPAEWAGHLTRPVVPGECRSNAHIYAVTLPTHAAREQLRRDLGALGVEATFHYVPLHSSPAGLRHARVHGDLAGTESFAARLLRLPLHTYMAPHDADRVIEALLEVLPTAVAA</sequence>
<keyword evidence="2" id="KW-0663">Pyridoxal phosphate</keyword>
<dbReference type="PANTHER" id="PTHR30244:SF34">
    <property type="entry name" value="DTDP-4-AMINO-4,6-DIDEOXYGALACTOSE TRANSAMINASE"/>
    <property type="match status" value="1"/>
</dbReference>
<dbReference type="EMBL" id="CP098502">
    <property type="protein sequence ID" value="UTI63478.1"/>
    <property type="molecule type" value="Genomic_DNA"/>
</dbReference>
<dbReference type="EC" id="2.6.1.59" evidence="4"/>
<protein>
    <submittedName>
        <fullName evidence="4">dTDP-4-amino-4,6-dideoxygalactose transaminase</fullName>
        <ecNumber evidence="4">2.6.1.59</ecNumber>
    </submittedName>
</protein>
<feature type="region of interest" description="Disordered" evidence="3">
    <location>
        <begin position="1"/>
        <end position="22"/>
    </location>
</feature>
<organism evidence="4 5">
    <name type="scientific">Paraconexibacter antarcticus</name>
    <dbReference type="NCBI Taxonomy" id="2949664"/>
    <lineage>
        <taxon>Bacteria</taxon>
        <taxon>Bacillati</taxon>
        <taxon>Actinomycetota</taxon>
        <taxon>Thermoleophilia</taxon>
        <taxon>Solirubrobacterales</taxon>
        <taxon>Paraconexibacteraceae</taxon>
        <taxon>Paraconexibacter</taxon>
    </lineage>
</organism>
<proteinExistence type="inferred from homology"/>
<dbReference type="InterPro" id="IPR015422">
    <property type="entry name" value="PyrdxlP-dep_Trfase_small"/>
</dbReference>
<dbReference type="SUPFAM" id="SSF53383">
    <property type="entry name" value="PLP-dependent transferases"/>
    <property type="match status" value="1"/>
</dbReference>
<reference evidence="4 5" key="1">
    <citation type="submission" date="2022-06" db="EMBL/GenBank/DDBJ databases">
        <title>Paraconexibacter antarcticus.</title>
        <authorList>
            <person name="Kim C.S."/>
        </authorList>
    </citation>
    <scope>NUCLEOTIDE SEQUENCE [LARGE SCALE GENOMIC DNA]</scope>
    <source>
        <strain evidence="4 5">02-257</strain>
    </source>
</reference>
<feature type="compositionally biased region" description="Low complexity" evidence="3">
    <location>
        <begin position="1"/>
        <end position="14"/>
    </location>
</feature>
<keyword evidence="5" id="KW-1185">Reference proteome</keyword>
<dbReference type="RefSeq" id="WP_254570203.1">
    <property type="nucleotide sequence ID" value="NZ_CP098502.1"/>
</dbReference>
<dbReference type="PANTHER" id="PTHR30244">
    <property type="entry name" value="TRANSAMINASE"/>
    <property type="match status" value="1"/>
</dbReference>
<dbReference type="Gene3D" id="3.40.640.10">
    <property type="entry name" value="Type I PLP-dependent aspartate aminotransferase-like (Major domain)"/>
    <property type="match status" value="1"/>
</dbReference>
<comment type="similarity">
    <text evidence="2">Belongs to the DegT/DnrJ/EryC1 family.</text>
</comment>
<dbReference type="InterPro" id="IPR000653">
    <property type="entry name" value="DegT/StrS_aminotransferase"/>
</dbReference>
<dbReference type="PIRSF" id="PIRSF000390">
    <property type="entry name" value="PLP_StrS"/>
    <property type="match status" value="1"/>
</dbReference>
<name>A0ABY5DQH0_9ACTN</name>
<accession>A0ABY5DQH0</accession>
<comment type="cofactor">
    <cofactor evidence="1">
        <name>pyridoxal 5'-phosphate</name>
        <dbReference type="ChEBI" id="CHEBI:597326"/>
    </cofactor>
</comment>
<gene>
    <name evidence="4" type="primary">rffA</name>
    <name evidence="4" type="synonym">fcnA</name>
    <name evidence="4" type="synonym">wecE</name>
    <name evidence="4" type="ORF">NBH00_19280</name>
</gene>
<dbReference type="Proteomes" id="UP001056035">
    <property type="component" value="Chromosome"/>
</dbReference>
<evidence type="ECO:0000313" key="5">
    <source>
        <dbReference type="Proteomes" id="UP001056035"/>
    </source>
</evidence>
<evidence type="ECO:0000313" key="4">
    <source>
        <dbReference type="EMBL" id="UTI63478.1"/>
    </source>
</evidence>
<keyword evidence="4" id="KW-0032">Aminotransferase</keyword>
<dbReference type="InterPro" id="IPR015424">
    <property type="entry name" value="PyrdxlP-dep_Trfase"/>
</dbReference>
<keyword evidence="4" id="KW-0808">Transferase</keyword>
<evidence type="ECO:0000256" key="1">
    <source>
        <dbReference type="ARBA" id="ARBA00001933"/>
    </source>
</evidence>
<evidence type="ECO:0000256" key="3">
    <source>
        <dbReference type="SAM" id="MobiDB-lite"/>
    </source>
</evidence>
<dbReference type="Gene3D" id="3.90.1150.10">
    <property type="entry name" value="Aspartate Aminotransferase, domain 1"/>
    <property type="match status" value="1"/>
</dbReference>
<dbReference type="Pfam" id="PF01041">
    <property type="entry name" value="DegT_DnrJ_EryC1"/>
    <property type="match status" value="1"/>
</dbReference>